<gene>
    <name evidence="2" type="ORF">EPUS_02905</name>
</gene>
<evidence type="ECO:0000259" key="1">
    <source>
        <dbReference type="PROSITE" id="PS50097"/>
    </source>
</evidence>
<dbReference type="RefSeq" id="XP_007802183.1">
    <property type="nucleotide sequence ID" value="XM_007803992.1"/>
</dbReference>
<dbReference type="OrthoDB" id="1262810at2759"/>
<dbReference type="HOGENOM" id="CLU_709859_0_0_1"/>
<sequence>MASLLIFPVSPVSEREPQFRRLRMGILASQKRILSLRDIVSREYAAVCWSQIPFALPEPSTISLVKIGLNGQPNCATVWQHLAFLAESARFIDDATVGSFIEDLRRTYEFLQTNLQQSKATFNQPATAMWLNIEATVASSIPLEVLRTSWTSLEKLLLDSPCDAPPLMTVQPFLGRFLSLLKDLGCKSLYYPPITPPSSGAAKSTFGLLRELWQENILTDVEFEAEGSTISAHKLILASRSMYCRTQFHGPWASRSESKGSTEVIPIKEMTYTTLKILIDFCYYEEHDWAADMRVKENDDFSVIEDKLASLGATLEAADRWLMEDLHTDVQRHLIPGIRCFIRPDNVEDFSKIAEDTNAHDLRNYCEEYRLRNAETVLFATEADKSSNT</sequence>
<name>U1HSF9_ENDPU</name>
<dbReference type="AlphaFoldDB" id="U1HSF9"/>
<dbReference type="eggNOG" id="KOG1987">
    <property type="taxonomic scope" value="Eukaryota"/>
</dbReference>
<evidence type="ECO:0000313" key="2">
    <source>
        <dbReference type="EMBL" id="ERF72114.1"/>
    </source>
</evidence>
<dbReference type="PROSITE" id="PS50097">
    <property type="entry name" value="BTB"/>
    <property type="match status" value="1"/>
</dbReference>
<dbReference type="PANTHER" id="PTHR24413">
    <property type="entry name" value="SPECKLE-TYPE POZ PROTEIN"/>
    <property type="match status" value="1"/>
</dbReference>
<dbReference type="CDD" id="cd18186">
    <property type="entry name" value="BTB_POZ_ZBTB_KLHL-like"/>
    <property type="match status" value="1"/>
</dbReference>
<reference evidence="3" key="1">
    <citation type="journal article" date="2014" name="BMC Genomics">
        <title>Genome characteristics reveal the impact of lichenization on lichen-forming fungus Endocarpon pusillum Hedwig (Verrucariales, Ascomycota).</title>
        <authorList>
            <person name="Wang Y.-Y."/>
            <person name="Liu B."/>
            <person name="Zhang X.-Y."/>
            <person name="Zhou Q.-M."/>
            <person name="Zhang T."/>
            <person name="Li H."/>
            <person name="Yu Y.-F."/>
            <person name="Zhang X.-L."/>
            <person name="Hao X.-Y."/>
            <person name="Wang M."/>
            <person name="Wang L."/>
            <person name="Wei J.-C."/>
        </authorList>
    </citation>
    <scope>NUCLEOTIDE SEQUENCE [LARGE SCALE GENOMIC DNA]</scope>
    <source>
        <strain evidence="3">Z07020 / HMAS-L-300199</strain>
    </source>
</reference>
<organism evidence="2 3">
    <name type="scientific">Endocarpon pusillum (strain Z07020 / HMAS-L-300199)</name>
    <name type="common">Lichen-forming fungus</name>
    <dbReference type="NCBI Taxonomy" id="1263415"/>
    <lineage>
        <taxon>Eukaryota</taxon>
        <taxon>Fungi</taxon>
        <taxon>Dikarya</taxon>
        <taxon>Ascomycota</taxon>
        <taxon>Pezizomycotina</taxon>
        <taxon>Eurotiomycetes</taxon>
        <taxon>Chaetothyriomycetidae</taxon>
        <taxon>Verrucariales</taxon>
        <taxon>Verrucariaceae</taxon>
        <taxon>Endocarpon</taxon>
    </lineage>
</organism>
<proteinExistence type="predicted"/>
<evidence type="ECO:0000313" key="3">
    <source>
        <dbReference type="Proteomes" id="UP000019373"/>
    </source>
</evidence>
<dbReference type="GeneID" id="19237954"/>
<protein>
    <recommendedName>
        <fullName evidence="1">BTB domain-containing protein</fullName>
    </recommendedName>
</protein>
<dbReference type="SMART" id="SM00225">
    <property type="entry name" value="BTB"/>
    <property type="match status" value="1"/>
</dbReference>
<feature type="domain" description="BTB" evidence="1">
    <location>
        <begin position="219"/>
        <end position="283"/>
    </location>
</feature>
<dbReference type="Gene3D" id="3.30.710.10">
    <property type="entry name" value="Potassium Channel Kv1.1, Chain A"/>
    <property type="match status" value="1"/>
</dbReference>
<dbReference type="Pfam" id="PF00651">
    <property type="entry name" value="BTB"/>
    <property type="match status" value="1"/>
</dbReference>
<dbReference type="InterPro" id="IPR011333">
    <property type="entry name" value="SKP1/BTB/POZ_sf"/>
</dbReference>
<dbReference type="InterPro" id="IPR000210">
    <property type="entry name" value="BTB/POZ_dom"/>
</dbReference>
<dbReference type="SUPFAM" id="SSF54695">
    <property type="entry name" value="POZ domain"/>
    <property type="match status" value="1"/>
</dbReference>
<dbReference type="Proteomes" id="UP000019373">
    <property type="component" value="Unassembled WGS sequence"/>
</dbReference>
<accession>U1HSF9</accession>
<dbReference type="EMBL" id="KE721112">
    <property type="protein sequence ID" value="ERF72114.1"/>
    <property type="molecule type" value="Genomic_DNA"/>
</dbReference>
<keyword evidence="3" id="KW-1185">Reference proteome</keyword>